<comment type="caution">
    <text evidence="7">The sequence shown here is derived from an EMBL/GenBank/DDBJ whole genome shotgun (WGS) entry which is preliminary data.</text>
</comment>
<proteinExistence type="inferred from homology"/>
<evidence type="ECO:0000313" key="7">
    <source>
        <dbReference type="EMBL" id="REK77608.1"/>
    </source>
</evidence>
<dbReference type="InterPro" id="IPR016035">
    <property type="entry name" value="Acyl_Trfase/lysoPLipase"/>
</dbReference>
<evidence type="ECO:0000256" key="5">
    <source>
        <dbReference type="ARBA" id="ARBA00048462"/>
    </source>
</evidence>
<dbReference type="PANTHER" id="PTHR42681">
    <property type="entry name" value="MALONYL-COA-ACYL CARRIER PROTEIN TRANSACYLASE, MITOCHONDRIAL"/>
    <property type="match status" value="1"/>
</dbReference>
<dbReference type="InterPro" id="IPR014043">
    <property type="entry name" value="Acyl_transferase_dom"/>
</dbReference>
<name>A0A371PN50_9BACL</name>
<evidence type="ECO:0000259" key="6">
    <source>
        <dbReference type="SMART" id="SM00827"/>
    </source>
</evidence>
<organism evidence="7 8">
    <name type="scientific">Paenibacillus paeoniae</name>
    <dbReference type="NCBI Taxonomy" id="2292705"/>
    <lineage>
        <taxon>Bacteria</taxon>
        <taxon>Bacillati</taxon>
        <taxon>Bacillota</taxon>
        <taxon>Bacilli</taxon>
        <taxon>Bacillales</taxon>
        <taxon>Paenibacillaceae</taxon>
        <taxon>Paenibacillus</taxon>
    </lineage>
</organism>
<comment type="similarity">
    <text evidence="1">Belongs to the FabD family.</text>
</comment>
<dbReference type="SMART" id="SM00827">
    <property type="entry name" value="PKS_AT"/>
    <property type="match status" value="1"/>
</dbReference>
<dbReference type="Gene3D" id="3.40.366.10">
    <property type="entry name" value="Malonyl-Coenzyme A Acyl Carrier Protein, domain 2"/>
    <property type="match status" value="1"/>
</dbReference>
<accession>A0A371PN50</accession>
<keyword evidence="8" id="KW-1185">Reference proteome</keyword>
<sequence length="424" mass="46450">MRKLALVFPGQGSQYVGMGKSLSDRYPSARAAIEEGSDVLGLDLRKLMVEGDPDELTRTENAQPALLAASVASFRVYMEEIGVTPLYTAGHSLGELSALACAGAISYADALRLVRRRGQLMQEAAAEGTGTMCAIIGLSAAAVKAICLEESADTNEIVAISNLNSPEQLVISGHRTAVERAANRLEQEGGRIAYLNVSAPFHSALMKPAAARFEQELRAYRFGRFKWPVISNVTAKPYESPEEIAGHLAAQLTAPVRWAESIQYFSRMGVSAAVELGAKNVLTRLMKPNVPTITCYTLDNDGDIGTVREQLSSEIALQLRTNARHNVITLCVAAAVCTRNRNTSLTEYQQGFIEPYRRLQQLQEQLDEAGEGVMPSPQQSEEALTLLKGMLETKRVPEAERRDRFRMILEKSATESQYSQYTFV</sequence>
<evidence type="ECO:0000313" key="8">
    <source>
        <dbReference type="Proteomes" id="UP000261905"/>
    </source>
</evidence>
<evidence type="ECO:0000256" key="2">
    <source>
        <dbReference type="ARBA" id="ARBA00013258"/>
    </source>
</evidence>
<dbReference type="InterPro" id="IPR050858">
    <property type="entry name" value="Mal-CoA-ACP_Trans/PKS_FabD"/>
</dbReference>
<feature type="domain" description="Malonyl-CoA:ACP transacylase (MAT)" evidence="6">
    <location>
        <begin position="7"/>
        <end position="341"/>
    </location>
</feature>
<dbReference type="Pfam" id="PF00698">
    <property type="entry name" value="Acyl_transf_1"/>
    <property type="match status" value="1"/>
</dbReference>
<dbReference type="Gene3D" id="3.30.70.250">
    <property type="entry name" value="Malonyl-CoA ACP transacylase, ACP-binding"/>
    <property type="match status" value="1"/>
</dbReference>
<dbReference type="OrthoDB" id="9805460at2"/>
<dbReference type="AlphaFoldDB" id="A0A371PN50"/>
<dbReference type="SUPFAM" id="SSF52151">
    <property type="entry name" value="FabD/lysophospholipase-like"/>
    <property type="match status" value="1"/>
</dbReference>
<dbReference type="InterPro" id="IPR001227">
    <property type="entry name" value="Ac_transferase_dom_sf"/>
</dbReference>
<dbReference type="GO" id="GO:0004314">
    <property type="term" value="F:[acyl-carrier-protein] S-malonyltransferase activity"/>
    <property type="evidence" value="ECO:0007669"/>
    <property type="project" value="UniProtKB-EC"/>
</dbReference>
<dbReference type="RefSeq" id="WP_116045332.1">
    <property type="nucleotide sequence ID" value="NZ_QUBQ01000001.1"/>
</dbReference>
<evidence type="ECO:0000256" key="3">
    <source>
        <dbReference type="ARBA" id="ARBA00022679"/>
    </source>
</evidence>
<dbReference type="InterPro" id="IPR016036">
    <property type="entry name" value="Malonyl_transacylase_ACP-bd"/>
</dbReference>
<comment type="catalytic activity">
    <reaction evidence="5">
        <text>holo-[ACP] + malonyl-CoA = malonyl-[ACP] + CoA</text>
        <dbReference type="Rhea" id="RHEA:41792"/>
        <dbReference type="Rhea" id="RHEA-COMP:9623"/>
        <dbReference type="Rhea" id="RHEA-COMP:9685"/>
        <dbReference type="ChEBI" id="CHEBI:57287"/>
        <dbReference type="ChEBI" id="CHEBI:57384"/>
        <dbReference type="ChEBI" id="CHEBI:64479"/>
        <dbReference type="ChEBI" id="CHEBI:78449"/>
        <dbReference type="EC" id="2.3.1.39"/>
    </reaction>
</comment>
<dbReference type="Proteomes" id="UP000261905">
    <property type="component" value="Unassembled WGS sequence"/>
</dbReference>
<dbReference type="NCBIfam" id="TIGR00128">
    <property type="entry name" value="fabD"/>
    <property type="match status" value="1"/>
</dbReference>
<dbReference type="FunFam" id="3.30.70.250:FF:000001">
    <property type="entry name" value="Malonyl CoA-acyl carrier protein transacylase"/>
    <property type="match status" value="1"/>
</dbReference>
<dbReference type="SUPFAM" id="SSF55048">
    <property type="entry name" value="Probable ACP-binding domain of malonyl-CoA ACP transacylase"/>
    <property type="match status" value="1"/>
</dbReference>
<dbReference type="EC" id="2.3.1.39" evidence="2"/>
<evidence type="ECO:0000256" key="1">
    <source>
        <dbReference type="ARBA" id="ARBA00008217"/>
    </source>
</evidence>
<dbReference type="InterPro" id="IPR004410">
    <property type="entry name" value="Malonyl_CoA-ACP_transAc_FabD"/>
</dbReference>
<reference evidence="7 8" key="1">
    <citation type="submission" date="2018-08" db="EMBL/GenBank/DDBJ databases">
        <title>Paenibacillus sp. M4BSY-1, whole genome shotgun sequence.</title>
        <authorList>
            <person name="Tuo L."/>
        </authorList>
    </citation>
    <scope>NUCLEOTIDE SEQUENCE [LARGE SCALE GENOMIC DNA]</scope>
    <source>
        <strain evidence="7 8">M4BSY-1</strain>
    </source>
</reference>
<dbReference type="GO" id="GO:0005829">
    <property type="term" value="C:cytosol"/>
    <property type="evidence" value="ECO:0007669"/>
    <property type="project" value="TreeGrafter"/>
</dbReference>
<evidence type="ECO:0000256" key="4">
    <source>
        <dbReference type="ARBA" id="ARBA00023315"/>
    </source>
</evidence>
<gene>
    <name evidence="7" type="primary">fabD</name>
    <name evidence="7" type="ORF">DX130_11620</name>
</gene>
<keyword evidence="3 7" id="KW-0808">Transferase</keyword>
<dbReference type="PANTHER" id="PTHR42681:SF1">
    <property type="entry name" value="MALONYL-COA-ACYL CARRIER PROTEIN TRANSACYLASE, MITOCHONDRIAL"/>
    <property type="match status" value="1"/>
</dbReference>
<protein>
    <recommendedName>
        <fullName evidence="2">[acyl-carrier-protein] S-malonyltransferase</fullName>
        <ecNumber evidence="2">2.3.1.39</ecNumber>
    </recommendedName>
</protein>
<dbReference type="GO" id="GO:0006633">
    <property type="term" value="P:fatty acid biosynthetic process"/>
    <property type="evidence" value="ECO:0007669"/>
    <property type="project" value="TreeGrafter"/>
</dbReference>
<dbReference type="EMBL" id="QUBQ01000001">
    <property type="protein sequence ID" value="REK77608.1"/>
    <property type="molecule type" value="Genomic_DNA"/>
</dbReference>
<keyword evidence="4 7" id="KW-0012">Acyltransferase</keyword>